<dbReference type="Gene3D" id="3.30.465.10">
    <property type="match status" value="2"/>
</dbReference>
<keyword evidence="2" id="KW-0560">Oxidoreductase</keyword>
<dbReference type="EMBL" id="JAGPNK010000001">
    <property type="protein sequence ID" value="KAH7329667.1"/>
    <property type="molecule type" value="Genomic_DNA"/>
</dbReference>
<protein>
    <recommendedName>
        <fullName evidence="4">FAD-binding PCMH-type domain-containing protein</fullName>
    </recommendedName>
</protein>
<reference evidence="5" key="1">
    <citation type="journal article" date="2021" name="Nat. Commun.">
        <title>Genetic determinants of endophytism in the Arabidopsis root mycobiome.</title>
        <authorList>
            <person name="Mesny F."/>
            <person name="Miyauchi S."/>
            <person name="Thiergart T."/>
            <person name="Pickel B."/>
            <person name="Atanasova L."/>
            <person name="Karlsson M."/>
            <person name="Huettel B."/>
            <person name="Barry K.W."/>
            <person name="Haridas S."/>
            <person name="Chen C."/>
            <person name="Bauer D."/>
            <person name="Andreopoulos W."/>
            <person name="Pangilinan J."/>
            <person name="LaButti K."/>
            <person name="Riley R."/>
            <person name="Lipzen A."/>
            <person name="Clum A."/>
            <person name="Drula E."/>
            <person name="Henrissat B."/>
            <person name="Kohler A."/>
            <person name="Grigoriev I.V."/>
            <person name="Martin F.M."/>
            <person name="Hacquard S."/>
        </authorList>
    </citation>
    <scope>NUCLEOTIDE SEQUENCE</scope>
    <source>
        <strain evidence="5">MPI-CAGE-CH-0235</strain>
    </source>
</reference>
<organism evidence="5 6">
    <name type="scientific">Stachybotrys elegans</name>
    <dbReference type="NCBI Taxonomy" id="80388"/>
    <lineage>
        <taxon>Eukaryota</taxon>
        <taxon>Fungi</taxon>
        <taxon>Dikarya</taxon>
        <taxon>Ascomycota</taxon>
        <taxon>Pezizomycotina</taxon>
        <taxon>Sordariomycetes</taxon>
        <taxon>Hypocreomycetidae</taxon>
        <taxon>Hypocreales</taxon>
        <taxon>Stachybotryaceae</taxon>
        <taxon>Stachybotrys</taxon>
    </lineage>
</organism>
<comment type="similarity">
    <text evidence="1">Belongs to the oxygen-dependent FAD-linked oxidoreductase family.</text>
</comment>
<dbReference type="InterPro" id="IPR016166">
    <property type="entry name" value="FAD-bd_PCMH"/>
</dbReference>
<sequence length="590" mass="64367">MLLIRLVRRLTLFQLVWFTAAQTIADWSVLSSSVTGGLFSAEPLSRPCFAQYQGRPAQADEAACARVRANYNNNSFYLELANGYLAHQSEACLSEPLNRCTLNNTSSPPGIPQDGVCDQGLVPSYYLKVRDASDISKAFAFSKRFNIPLVIKNTGHDLMMRSSQEGSLMLWVHGMDSMSFHEDFIPEGCGQDTGVGRAMTMATGVTTQAAVEFAASHDSTIVASYSGTVSQSGGWILGGGHSVLSPAYGLGVDRVVQFKIVTPDGQLRIANRCQHSDLFWALRGGGGATFGVVVESTQRVEPSAPVAVANIRLPSNSNVETSVRWLELTARHSLRWGKEGWGGHVGGLYVTHMNPLPLIANLDDGGAAARESMKEVTEFALSMGGTSVVEVLPDFLSVWNKYIVPGAGRDAGRTLFLASKLVPQKVFASEEGIKSIVDYVRGAASMGYDPRSFYITVDTPFVAGPPSCGKETSVHPAWYRSLWMMPAGTSPMTWNASYSERVGQIARLQEITALAEDFAGPAAYSNEANPFTENWKEAFWGSNYDRLLQVKQKYDPEGLLNCWKCVGFEDEDILSPRFRCQGKLQIDARK</sequence>
<dbReference type="InterPro" id="IPR050432">
    <property type="entry name" value="FAD-linked_Oxidoreductases_BP"/>
</dbReference>
<evidence type="ECO:0000259" key="4">
    <source>
        <dbReference type="PROSITE" id="PS51387"/>
    </source>
</evidence>
<feature type="domain" description="FAD-binding PCMH-type" evidence="4">
    <location>
        <begin position="119"/>
        <end position="303"/>
    </location>
</feature>
<dbReference type="Pfam" id="PF01565">
    <property type="entry name" value="FAD_binding_4"/>
    <property type="match status" value="1"/>
</dbReference>
<dbReference type="InterPro" id="IPR012951">
    <property type="entry name" value="BBE"/>
</dbReference>
<dbReference type="InterPro" id="IPR016169">
    <property type="entry name" value="FAD-bd_PCMH_sub2"/>
</dbReference>
<evidence type="ECO:0000256" key="1">
    <source>
        <dbReference type="ARBA" id="ARBA00005466"/>
    </source>
</evidence>
<comment type="caution">
    <text evidence="5">The sequence shown here is derived from an EMBL/GenBank/DDBJ whole genome shotgun (WGS) entry which is preliminary data.</text>
</comment>
<dbReference type="OrthoDB" id="9983560at2759"/>
<dbReference type="PANTHER" id="PTHR13878">
    <property type="entry name" value="GULONOLACTONE OXIDASE"/>
    <property type="match status" value="1"/>
</dbReference>
<dbReference type="GO" id="GO:0071949">
    <property type="term" value="F:FAD binding"/>
    <property type="evidence" value="ECO:0007669"/>
    <property type="project" value="InterPro"/>
</dbReference>
<dbReference type="GO" id="GO:0016491">
    <property type="term" value="F:oxidoreductase activity"/>
    <property type="evidence" value="ECO:0007669"/>
    <property type="project" value="UniProtKB-KW"/>
</dbReference>
<evidence type="ECO:0000313" key="6">
    <source>
        <dbReference type="Proteomes" id="UP000813444"/>
    </source>
</evidence>
<dbReference type="PROSITE" id="PS51387">
    <property type="entry name" value="FAD_PCMH"/>
    <property type="match status" value="1"/>
</dbReference>
<feature type="chain" id="PRO_5035453868" description="FAD-binding PCMH-type domain-containing protein" evidence="3">
    <location>
        <begin position="22"/>
        <end position="590"/>
    </location>
</feature>
<dbReference type="Pfam" id="PF08031">
    <property type="entry name" value="BBE"/>
    <property type="match status" value="1"/>
</dbReference>
<dbReference type="PANTHER" id="PTHR13878:SF91">
    <property type="entry name" value="FAD BINDING DOMAIN PROTEIN (AFU_ORTHOLOGUE AFUA_6G12070)-RELATED"/>
    <property type="match status" value="1"/>
</dbReference>
<feature type="signal peptide" evidence="3">
    <location>
        <begin position="1"/>
        <end position="21"/>
    </location>
</feature>
<dbReference type="AlphaFoldDB" id="A0A8K0WXF4"/>
<accession>A0A8K0WXF4</accession>
<dbReference type="SUPFAM" id="SSF56176">
    <property type="entry name" value="FAD-binding/transporter-associated domain-like"/>
    <property type="match status" value="1"/>
</dbReference>
<proteinExistence type="inferred from homology"/>
<keyword evidence="6" id="KW-1185">Reference proteome</keyword>
<evidence type="ECO:0000256" key="3">
    <source>
        <dbReference type="SAM" id="SignalP"/>
    </source>
</evidence>
<evidence type="ECO:0000256" key="2">
    <source>
        <dbReference type="ARBA" id="ARBA00023002"/>
    </source>
</evidence>
<keyword evidence="3" id="KW-0732">Signal</keyword>
<dbReference type="Proteomes" id="UP000813444">
    <property type="component" value="Unassembled WGS sequence"/>
</dbReference>
<evidence type="ECO:0000313" key="5">
    <source>
        <dbReference type="EMBL" id="KAH7329667.1"/>
    </source>
</evidence>
<gene>
    <name evidence="5" type="ORF">B0I35DRAFT_346237</name>
</gene>
<dbReference type="InterPro" id="IPR006094">
    <property type="entry name" value="Oxid_FAD_bind_N"/>
</dbReference>
<name>A0A8K0WXF4_9HYPO</name>
<dbReference type="InterPro" id="IPR036318">
    <property type="entry name" value="FAD-bd_PCMH-like_sf"/>
</dbReference>